<dbReference type="GeneID" id="105366237"/>
<evidence type="ECO:0000256" key="3">
    <source>
        <dbReference type="ARBA" id="ARBA00022692"/>
    </source>
</evidence>
<proteinExistence type="inferred from homology"/>
<name>A0AAJ7E089_9HYME</name>
<dbReference type="GO" id="GO:0005890">
    <property type="term" value="C:sodium:potassium-exchanging ATPase complex"/>
    <property type="evidence" value="ECO:0007669"/>
    <property type="project" value="InterPro"/>
</dbReference>
<feature type="transmembrane region" description="Helical" evidence="7">
    <location>
        <begin position="44"/>
        <end position="68"/>
    </location>
</feature>
<evidence type="ECO:0000313" key="8">
    <source>
        <dbReference type="Proteomes" id="UP000695007"/>
    </source>
</evidence>
<evidence type="ECO:0000256" key="7">
    <source>
        <dbReference type="SAM" id="Phobius"/>
    </source>
</evidence>
<protein>
    <submittedName>
        <fullName evidence="9">Sodium/potassium-transporting ATPase subunit beta-like</fullName>
    </submittedName>
</protein>
<comment type="subcellular location">
    <subcellularLocation>
        <location evidence="1">Membrane</location>
        <topology evidence="1">Single-pass type II membrane protein</topology>
    </subcellularLocation>
</comment>
<evidence type="ECO:0000256" key="2">
    <source>
        <dbReference type="ARBA" id="ARBA00005876"/>
    </source>
</evidence>
<evidence type="ECO:0000256" key="6">
    <source>
        <dbReference type="ARBA" id="ARBA00023136"/>
    </source>
</evidence>
<dbReference type="GO" id="GO:0001671">
    <property type="term" value="F:ATPase activator activity"/>
    <property type="evidence" value="ECO:0007669"/>
    <property type="project" value="TreeGrafter"/>
</dbReference>
<gene>
    <name evidence="9" type="primary">LOC105366237</name>
</gene>
<dbReference type="InterPro" id="IPR000402">
    <property type="entry name" value="Na/K_ATPase_sub_beta"/>
</dbReference>
<dbReference type="GO" id="GO:0030007">
    <property type="term" value="P:intracellular potassium ion homeostasis"/>
    <property type="evidence" value="ECO:0007669"/>
    <property type="project" value="TreeGrafter"/>
</dbReference>
<dbReference type="PANTHER" id="PTHR11523">
    <property type="entry name" value="SODIUM/POTASSIUM-DEPENDENT ATPASE BETA SUBUNIT"/>
    <property type="match status" value="1"/>
</dbReference>
<dbReference type="InterPro" id="IPR038702">
    <property type="entry name" value="Na/K_ATPase_sub_beta_sf"/>
</dbReference>
<comment type="similarity">
    <text evidence="2">Belongs to the X(+)/potassium ATPases subunit beta family.</text>
</comment>
<dbReference type="Pfam" id="PF00287">
    <property type="entry name" value="Na_K-ATPase"/>
    <property type="match status" value="1"/>
</dbReference>
<organism evidence="8 9">
    <name type="scientific">Ceratosolen solmsi marchali</name>
    <dbReference type="NCBI Taxonomy" id="326594"/>
    <lineage>
        <taxon>Eukaryota</taxon>
        <taxon>Metazoa</taxon>
        <taxon>Ecdysozoa</taxon>
        <taxon>Arthropoda</taxon>
        <taxon>Hexapoda</taxon>
        <taxon>Insecta</taxon>
        <taxon>Pterygota</taxon>
        <taxon>Neoptera</taxon>
        <taxon>Endopterygota</taxon>
        <taxon>Hymenoptera</taxon>
        <taxon>Apocrita</taxon>
        <taxon>Proctotrupomorpha</taxon>
        <taxon>Chalcidoidea</taxon>
        <taxon>Agaonidae</taxon>
        <taxon>Agaoninae</taxon>
        <taxon>Ceratosolen</taxon>
    </lineage>
</organism>
<keyword evidence="8" id="KW-1185">Reference proteome</keyword>
<evidence type="ECO:0000256" key="1">
    <source>
        <dbReference type="ARBA" id="ARBA00004606"/>
    </source>
</evidence>
<evidence type="ECO:0000256" key="5">
    <source>
        <dbReference type="ARBA" id="ARBA00022989"/>
    </source>
</evidence>
<dbReference type="GO" id="GO:0006883">
    <property type="term" value="P:intracellular sodium ion homeostasis"/>
    <property type="evidence" value="ECO:0007669"/>
    <property type="project" value="TreeGrafter"/>
</dbReference>
<dbReference type="PANTHER" id="PTHR11523:SF28">
    <property type="entry name" value="NA_K-ATPASE BETA SUBUNIT ISOFORM 4-RELATED"/>
    <property type="match status" value="1"/>
</dbReference>
<dbReference type="RefSeq" id="XP_011502903.1">
    <property type="nucleotide sequence ID" value="XM_011504601.1"/>
</dbReference>
<dbReference type="KEGG" id="csol:105366237"/>
<dbReference type="Gene3D" id="2.60.40.1660">
    <property type="entry name" value="Na, k-atpase alpha subunit"/>
    <property type="match status" value="1"/>
</dbReference>
<evidence type="ECO:0000256" key="4">
    <source>
        <dbReference type="ARBA" id="ARBA00022968"/>
    </source>
</evidence>
<evidence type="ECO:0000313" key="9">
    <source>
        <dbReference type="RefSeq" id="XP_011502903.1"/>
    </source>
</evidence>
<keyword evidence="3 7" id="KW-0812">Transmembrane</keyword>
<accession>A0AAJ7E089</accession>
<dbReference type="GO" id="GO:0036376">
    <property type="term" value="P:sodium ion export across plasma membrane"/>
    <property type="evidence" value="ECO:0007669"/>
    <property type="project" value="TreeGrafter"/>
</dbReference>
<keyword evidence="6 7" id="KW-0472">Membrane</keyword>
<keyword evidence="5 7" id="KW-1133">Transmembrane helix</keyword>
<keyword evidence="4" id="KW-0735">Signal-anchor</keyword>
<dbReference type="AlphaFoldDB" id="A0AAJ7E089"/>
<sequence length="331" mass="39255">MIKHDEMYYNERKPVPNLGVFKNFQRFLWNPEKKSLLGRNKEEWAQVCVFYMFFFGGLILLTSLQLWITYMYVSSFDKPFYEYSKISPRTWLEPNRKSMFEMSSLNSHGPGIVLKPNIIPNSKPPLILIDESHKMNKVKKYVTAVKKMLSEYNVDQSKFDIICNNSLRNQNMNKACYFDIQTLGQCSKAPYGYTWPPQPCVYIRFNKRFGWMPIFYNQAFYLPKTMPQWLQKTIQKSDKFYVWLSCEGVSNNDTVLMGEIDYLPSPGFPIQYFPFFGQIDYHTPIVALQFKNLTVNQLINIECKAWAQNIDNENRYNLDFRILIKNLEIIM</sequence>
<dbReference type="Proteomes" id="UP000695007">
    <property type="component" value="Unplaced"/>
</dbReference>
<dbReference type="GO" id="GO:1990573">
    <property type="term" value="P:potassium ion import across plasma membrane"/>
    <property type="evidence" value="ECO:0007669"/>
    <property type="project" value="TreeGrafter"/>
</dbReference>
<reference evidence="9" key="1">
    <citation type="submission" date="2025-08" db="UniProtKB">
        <authorList>
            <consortium name="RefSeq"/>
        </authorList>
    </citation>
    <scope>IDENTIFICATION</scope>
</reference>